<organism evidence="1 2">
    <name type="scientific">Levilactobacillus brevis ATCC 14869 = DSM 20054</name>
    <dbReference type="NCBI Taxonomy" id="649758"/>
    <lineage>
        <taxon>Bacteria</taxon>
        <taxon>Bacillati</taxon>
        <taxon>Bacillota</taxon>
        <taxon>Bacilli</taxon>
        <taxon>Lactobacillales</taxon>
        <taxon>Lactobacillaceae</taxon>
        <taxon>Levilactobacillus</taxon>
    </lineage>
</organism>
<sequence>DPVAQATVTDRQAGVQQQITYQAAQTATLFADRVVFQQTDQTDPLLTALVKPMAQIFTT</sequence>
<dbReference type="Proteomes" id="UP000016644">
    <property type="component" value="Unassembled WGS sequence"/>
</dbReference>
<dbReference type="EMBL" id="AWVK01000066">
    <property type="protein sequence ID" value="ERK43260.1"/>
    <property type="molecule type" value="Genomic_DNA"/>
</dbReference>
<evidence type="ECO:0000313" key="2">
    <source>
        <dbReference type="Proteomes" id="UP000016644"/>
    </source>
</evidence>
<reference evidence="1 2" key="1">
    <citation type="submission" date="2013-06" db="EMBL/GenBank/DDBJ databases">
        <authorList>
            <person name="Weinstock G."/>
            <person name="Sodergren E."/>
            <person name="Lobos E.A."/>
            <person name="Fulton L."/>
            <person name="Fulton R."/>
            <person name="Courtney L."/>
            <person name="Fronick C."/>
            <person name="O'Laughlin M."/>
            <person name="Godfrey J."/>
            <person name="Wilson R.M."/>
            <person name="Miner T."/>
            <person name="Farmer C."/>
            <person name="Delehaunty K."/>
            <person name="Cordes M."/>
            <person name="Minx P."/>
            <person name="Tomlinson C."/>
            <person name="Chen J."/>
            <person name="Wollam A."/>
            <person name="Pepin K.H."/>
            <person name="Bhonagiri V."/>
            <person name="Zhang X."/>
            <person name="Warren W."/>
            <person name="Mitreva M."/>
            <person name="Mardis E.R."/>
            <person name="Wilson R.K."/>
        </authorList>
    </citation>
    <scope>NUCLEOTIDE SEQUENCE [LARGE SCALE GENOMIC DNA]</scope>
    <source>
        <strain evidence="1 2">ATCC 14869</strain>
    </source>
</reference>
<gene>
    <name evidence="1" type="ORF">HMPREF0495_01609</name>
</gene>
<comment type="caution">
    <text evidence="1">The sequence shown here is derived from an EMBL/GenBank/DDBJ whole genome shotgun (WGS) entry which is preliminary data.</text>
</comment>
<accession>U2NYR7</accession>
<protein>
    <submittedName>
        <fullName evidence="1">Uncharacterized protein</fullName>
    </submittedName>
</protein>
<name>U2NYR7_LEVBR</name>
<proteinExistence type="predicted"/>
<feature type="non-terminal residue" evidence="1">
    <location>
        <position position="1"/>
    </location>
</feature>
<evidence type="ECO:0000313" key="1">
    <source>
        <dbReference type="EMBL" id="ERK43260.1"/>
    </source>
</evidence>
<dbReference type="PATRIC" id="fig|649758.3.peg.1441"/>
<dbReference type="AlphaFoldDB" id="U2NYR7"/>
<dbReference type="HOGENOM" id="CLU_2966332_0_0_9"/>